<comment type="caution">
    <text evidence="1">The sequence shown here is derived from an EMBL/GenBank/DDBJ whole genome shotgun (WGS) entry which is preliminary data.</text>
</comment>
<keyword evidence="2" id="KW-1185">Reference proteome</keyword>
<gene>
    <name evidence="1" type="ORF">Acr_15g0001570</name>
</gene>
<dbReference type="AlphaFoldDB" id="A0A7J0FUF5"/>
<evidence type="ECO:0000313" key="1">
    <source>
        <dbReference type="EMBL" id="GFZ01548.1"/>
    </source>
</evidence>
<proteinExistence type="predicted"/>
<accession>A0A7J0FUF5</accession>
<dbReference type="EMBL" id="BJWL01000015">
    <property type="protein sequence ID" value="GFZ01548.1"/>
    <property type="molecule type" value="Genomic_DNA"/>
</dbReference>
<name>A0A7J0FUF5_9ERIC</name>
<organism evidence="1 2">
    <name type="scientific">Actinidia rufa</name>
    <dbReference type="NCBI Taxonomy" id="165716"/>
    <lineage>
        <taxon>Eukaryota</taxon>
        <taxon>Viridiplantae</taxon>
        <taxon>Streptophyta</taxon>
        <taxon>Embryophyta</taxon>
        <taxon>Tracheophyta</taxon>
        <taxon>Spermatophyta</taxon>
        <taxon>Magnoliopsida</taxon>
        <taxon>eudicotyledons</taxon>
        <taxon>Gunneridae</taxon>
        <taxon>Pentapetalae</taxon>
        <taxon>asterids</taxon>
        <taxon>Ericales</taxon>
        <taxon>Actinidiaceae</taxon>
        <taxon>Actinidia</taxon>
    </lineage>
</organism>
<sequence length="148" mass="16152">MAVIAAILGDSDDRKSKQRRRKRKLKKSAIVLKLMGECLKGFRLVSGLGFLLVSEDGVGLSAASHCGTTNKAESGVAKEAGRKRLLQGRVVRILFFDWTRWVPNCTKHSGPSVSTLTGCMLSSGNSNTELELIDMHGLLSEWSCRIGF</sequence>
<evidence type="ECO:0000313" key="2">
    <source>
        <dbReference type="Proteomes" id="UP000585474"/>
    </source>
</evidence>
<protein>
    <submittedName>
        <fullName evidence="1">Uncharacterized protein</fullName>
    </submittedName>
</protein>
<dbReference type="Proteomes" id="UP000585474">
    <property type="component" value="Unassembled WGS sequence"/>
</dbReference>
<reference evidence="1 2" key="1">
    <citation type="submission" date="2019-07" db="EMBL/GenBank/DDBJ databases">
        <title>De Novo Assembly of kiwifruit Actinidia rufa.</title>
        <authorList>
            <person name="Sugita-Konishi S."/>
            <person name="Sato K."/>
            <person name="Mori E."/>
            <person name="Abe Y."/>
            <person name="Kisaki G."/>
            <person name="Hamano K."/>
            <person name="Suezawa K."/>
            <person name="Otani M."/>
            <person name="Fukuda T."/>
            <person name="Manabe T."/>
            <person name="Gomi K."/>
            <person name="Tabuchi M."/>
            <person name="Akimitsu K."/>
            <person name="Kataoka I."/>
        </authorList>
    </citation>
    <scope>NUCLEOTIDE SEQUENCE [LARGE SCALE GENOMIC DNA]</scope>
    <source>
        <strain evidence="2">cv. Fuchu</strain>
    </source>
</reference>